<name>A0A7W7QET2_9PSEU</name>
<organism evidence="1 2">
    <name type="scientific">Actinophytocola algeriensis</name>
    <dbReference type="NCBI Taxonomy" id="1768010"/>
    <lineage>
        <taxon>Bacteria</taxon>
        <taxon>Bacillati</taxon>
        <taxon>Actinomycetota</taxon>
        <taxon>Actinomycetes</taxon>
        <taxon>Pseudonocardiales</taxon>
        <taxon>Pseudonocardiaceae</taxon>
    </lineage>
</organism>
<keyword evidence="2" id="KW-1185">Reference proteome</keyword>
<dbReference type="Proteomes" id="UP000520767">
    <property type="component" value="Unassembled WGS sequence"/>
</dbReference>
<evidence type="ECO:0000313" key="1">
    <source>
        <dbReference type="EMBL" id="MBB4912128.1"/>
    </source>
</evidence>
<dbReference type="EMBL" id="JACHJQ010000011">
    <property type="protein sequence ID" value="MBB4912128.1"/>
    <property type="molecule type" value="Genomic_DNA"/>
</dbReference>
<proteinExistence type="predicted"/>
<reference evidence="1 2" key="1">
    <citation type="submission" date="2020-08" db="EMBL/GenBank/DDBJ databases">
        <title>Genomic Encyclopedia of Type Strains, Phase III (KMG-III): the genomes of soil and plant-associated and newly described type strains.</title>
        <authorList>
            <person name="Whitman W."/>
        </authorList>
    </citation>
    <scope>NUCLEOTIDE SEQUENCE [LARGE SCALE GENOMIC DNA]</scope>
    <source>
        <strain evidence="1 2">CECT 8960</strain>
    </source>
</reference>
<sequence length="236" mass="24384">MPALGAASSLAASGAVGVASDLASIPDDRARMLPVHPALADLFPWGGLRRGATVAVRGSTSLLFALLAPPTDTGSWAALVGMPDLGLRAASELGVAVERLALVRHPGANLPAVVAALLDGMDLVAVNPARLTDSHLRRLSARARHRGAVLISTGQWPGADLELTLSDTRWTGLGDGHGFLEARETLVAARGRGAAARSRQAETYLPAAGGAVAARPRLIPVRLLDSDWRGDRAEVS</sequence>
<accession>A0A7W7QET2</accession>
<dbReference type="AlphaFoldDB" id="A0A7W7QET2"/>
<evidence type="ECO:0000313" key="2">
    <source>
        <dbReference type="Proteomes" id="UP000520767"/>
    </source>
</evidence>
<dbReference type="RefSeq" id="WP_225943990.1">
    <property type="nucleotide sequence ID" value="NZ_JACHJQ010000011.1"/>
</dbReference>
<protein>
    <recommendedName>
        <fullName evidence="3">Protein ImuA</fullName>
    </recommendedName>
</protein>
<evidence type="ECO:0008006" key="3">
    <source>
        <dbReference type="Google" id="ProtNLM"/>
    </source>
</evidence>
<comment type="caution">
    <text evidence="1">The sequence shown here is derived from an EMBL/GenBank/DDBJ whole genome shotgun (WGS) entry which is preliminary data.</text>
</comment>
<gene>
    <name evidence="1" type="ORF">FHR82_008399</name>
</gene>